<evidence type="ECO:0000313" key="9">
    <source>
        <dbReference type="Proteomes" id="UP000248790"/>
    </source>
</evidence>
<name>A0A327WQC2_LARAB</name>
<evidence type="ECO:0000256" key="3">
    <source>
        <dbReference type="ARBA" id="ARBA00022729"/>
    </source>
</evidence>
<protein>
    <submittedName>
        <fullName evidence="8">Putative outer membrane starch-binding protein</fullName>
    </submittedName>
</protein>
<dbReference type="Pfam" id="PF14322">
    <property type="entry name" value="SusD-like_3"/>
    <property type="match status" value="1"/>
</dbReference>
<evidence type="ECO:0000256" key="5">
    <source>
        <dbReference type="ARBA" id="ARBA00023237"/>
    </source>
</evidence>
<evidence type="ECO:0000256" key="4">
    <source>
        <dbReference type="ARBA" id="ARBA00023136"/>
    </source>
</evidence>
<comment type="subcellular location">
    <subcellularLocation>
        <location evidence="1">Cell outer membrane</location>
    </subcellularLocation>
</comment>
<accession>A0A327WQC2</accession>
<dbReference type="InterPro" id="IPR012944">
    <property type="entry name" value="SusD_RagB_dom"/>
</dbReference>
<dbReference type="Pfam" id="PF07980">
    <property type="entry name" value="SusD_RagB"/>
    <property type="match status" value="1"/>
</dbReference>
<dbReference type="Proteomes" id="UP000248790">
    <property type="component" value="Unassembled WGS sequence"/>
</dbReference>
<proteinExistence type="inferred from homology"/>
<evidence type="ECO:0000313" key="8">
    <source>
        <dbReference type="EMBL" id="RAJ94414.1"/>
    </source>
</evidence>
<keyword evidence="9" id="KW-1185">Reference proteome</keyword>
<dbReference type="PROSITE" id="PS51257">
    <property type="entry name" value="PROKAR_LIPOPROTEIN"/>
    <property type="match status" value="1"/>
</dbReference>
<gene>
    <name evidence="8" type="ORF">LX87_04301</name>
</gene>
<reference evidence="8 9" key="1">
    <citation type="submission" date="2018-06" db="EMBL/GenBank/DDBJ databases">
        <title>Genomic Encyclopedia of Archaeal and Bacterial Type Strains, Phase II (KMG-II): from individual species to whole genera.</title>
        <authorList>
            <person name="Goeker M."/>
        </authorList>
    </citation>
    <scope>NUCLEOTIDE SEQUENCE [LARGE SCALE GENOMIC DNA]</scope>
    <source>
        <strain evidence="8 9">DSM 21851</strain>
    </source>
</reference>
<evidence type="ECO:0000259" key="7">
    <source>
        <dbReference type="Pfam" id="PF14322"/>
    </source>
</evidence>
<dbReference type="OrthoDB" id="621570at2"/>
<dbReference type="CDD" id="cd08977">
    <property type="entry name" value="SusD"/>
    <property type="match status" value="1"/>
</dbReference>
<dbReference type="AlphaFoldDB" id="A0A327WQC2"/>
<dbReference type="InterPro" id="IPR033985">
    <property type="entry name" value="SusD-like_N"/>
</dbReference>
<keyword evidence="5" id="KW-0998">Cell outer membrane</keyword>
<evidence type="ECO:0000259" key="6">
    <source>
        <dbReference type="Pfam" id="PF07980"/>
    </source>
</evidence>
<feature type="domain" description="RagB/SusD" evidence="6">
    <location>
        <begin position="329"/>
        <end position="457"/>
    </location>
</feature>
<evidence type="ECO:0000256" key="2">
    <source>
        <dbReference type="ARBA" id="ARBA00006275"/>
    </source>
</evidence>
<dbReference type="EMBL" id="QLMC01000005">
    <property type="protein sequence ID" value="RAJ94414.1"/>
    <property type="molecule type" value="Genomic_DNA"/>
</dbReference>
<evidence type="ECO:0000256" key="1">
    <source>
        <dbReference type="ARBA" id="ARBA00004442"/>
    </source>
</evidence>
<dbReference type="InterPro" id="IPR011990">
    <property type="entry name" value="TPR-like_helical_dom_sf"/>
</dbReference>
<comment type="similarity">
    <text evidence="2">Belongs to the SusD family.</text>
</comment>
<dbReference type="RefSeq" id="WP_111630298.1">
    <property type="nucleotide sequence ID" value="NZ_QLMC01000005.1"/>
</dbReference>
<comment type="caution">
    <text evidence="8">The sequence shown here is derived from an EMBL/GenBank/DDBJ whole genome shotgun (WGS) entry which is preliminary data.</text>
</comment>
<keyword evidence="4" id="KW-0472">Membrane</keyword>
<sequence length="457" mass="50867">MSRLPIYIIVFLFALTSCNEVLEPKPVDLLVDELVLNEPQDVEPVRIGAYNALRGMASPIIIAGDFTGDYIRHNGTFTDYRELGTKQITPANGAVEAFWNRIYRTIYVANFLLERLPEISGVNSETRTQVLAEARFLRGFAYFIGAYTYGDIPLVTTTDQGVNRTIPKSSKADILAFALADLQAALADLPDPSSTSNSTTNATYANKITARAVLARYYLYQKNWAQAEQYATQVIDSKVYSMVTNYVNIVTQDFTTESILEVGYGLSDDPGTGDYALNNLLVGRREVIPADQLVVSLYSTESGERRQTLSFNPQNQRGDDNGWTVLKYGTASEDNNNIVLMRLAEMYLIRAEARAQQNKITGTGGAVADINVLRARAKAPNVVAASQADALSAVERERVYELAFEGHRWYDLVRTGRAQAVMSAFSPNWNSRYERWPIPQSEIQRNPSLQGQQNPGY</sequence>
<feature type="domain" description="SusD-like N-terminal" evidence="7">
    <location>
        <begin position="84"/>
        <end position="219"/>
    </location>
</feature>
<dbReference type="SUPFAM" id="SSF48452">
    <property type="entry name" value="TPR-like"/>
    <property type="match status" value="1"/>
</dbReference>
<dbReference type="Gene3D" id="1.25.40.390">
    <property type="match status" value="1"/>
</dbReference>
<keyword evidence="3" id="KW-0732">Signal</keyword>
<organism evidence="8 9">
    <name type="scientific">Larkinella arboricola</name>
    <dbReference type="NCBI Taxonomy" id="643671"/>
    <lineage>
        <taxon>Bacteria</taxon>
        <taxon>Pseudomonadati</taxon>
        <taxon>Bacteroidota</taxon>
        <taxon>Cytophagia</taxon>
        <taxon>Cytophagales</taxon>
        <taxon>Spirosomataceae</taxon>
        <taxon>Larkinella</taxon>
    </lineage>
</organism>
<dbReference type="GO" id="GO:0009279">
    <property type="term" value="C:cell outer membrane"/>
    <property type="evidence" value="ECO:0007669"/>
    <property type="project" value="UniProtKB-SubCell"/>
</dbReference>